<dbReference type="SUPFAM" id="SSF55874">
    <property type="entry name" value="ATPase domain of HSP90 chaperone/DNA topoisomerase II/histidine kinase"/>
    <property type="match status" value="1"/>
</dbReference>
<dbReference type="CDD" id="cd00130">
    <property type="entry name" value="PAS"/>
    <property type="match status" value="2"/>
</dbReference>
<dbReference type="SMART" id="SM00448">
    <property type="entry name" value="REC"/>
    <property type="match status" value="1"/>
</dbReference>
<keyword evidence="5" id="KW-0547">Nucleotide-binding</keyword>
<dbReference type="PROSITE" id="PS50112">
    <property type="entry name" value="PAS"/>
    <property type="match status" value="2"/>
</dbReference>
<dbReference type="Pfam" id="PF09984">
    <property type="entry name" value="sCache_4"/>
    <property type="match status" value="1"/>
</dbReference>
<keyword evidence="9" id="KW-0812">Transmembrane</keyword>
<feature type="domain" description="PAC" evidence="13">
    <location>
        <begin position="497"/>
        <end position="550"/>
    </location>
</feature>
<dbReference type="CDD" id="cd06225">
    <property type="entry name" value="HAMP"/>
    <property type="match status" value="1"/>
</dbReference>
<dbReference type="PRINTS" id="PR00344">
    <property type="entry name" value="BCTRLSENSOR"/>
</dbReference>
<dbReference type="InterPro" id="IPR019247">
    <property type="entry name" value="Histidine_kinase_BarA_N"/>
</dbReference>
<dbReference type="InterPro" id="IPR003594">
    <property type="entry name" value="HATPase_dom"/>
</dbReference>
<dbReference type="InterPro" id="IPR004358">
    <property type="entry name" value="Sig_transdc_His_kin-like_C"/>
</dbReference>
<feature type="domain" description="Histidine kinase" evidence="10">
    <location>
        <begin position="563"/>
        <end position="784"/>
    </location>
</feature>
<feature type="domain" description="PAC" evidence="13">
    <location>
        <begin position="373"/>
        <end position="425"/>
    </location>
</feature>
<dbReference type="AlphaFoldDB" id="A0A3B0X0M4"/>
<evidence type="ECO:0000256" key="4">
    <source>
        <dbReference type="ARBA" id="ARBA00022679"/>
    </source>
</evidence>
<reference evidence="15" key="1">
    <citation type="submission" date="2018-06" db="EMBL/GenBank/DDBJ databases">
        <authorList>
            <person name="Zhirakovskaya E."/>
        </authorList>
    </citation>
    <scope>NUCLEOTIDE SEQUENCE</scope>
</reference>
<evidence type="ECO:0000259" key="11">
    <source>
        <dbReference type="PROSITE" id="PS50110"/>
    </source>
</evidence>
<dbReference type="InterPro" id="IPR000700">
    <property type="entry name" value="PAS-assoc_C"/>
</dbReference>
<dbReference type="Gene3D" id="6.10.340.10">
    <property type="match status" value="1"/>
</dbReference>
<dbReference type="InterPro" id="IPR013656">
    <property type="entry name" value="PAS_4"/>
</dbReference>
<keyword evidence="9" id="KW-1133">Transmembrane helix</keyword>
<sequence length="925" mass="105116">MPDYSLRCHKNDYLNAFQSISIFVSYSYVPELNSHSKMEHIRKTMTYFQLHRYSFRHLILGILFTVIFILTILVAFISSLVAFDEMKSGLYQQGIQLTRNLAEDSIKPLMDDNSASAEVMLDTLLKMEQITKISIIRTSNTPLIEHQEFEHIYHAFPSVSKKDPFNVIETTDSWYFSALVFIKQETDKSTKEHSKNKTSGPIGYINLAISKKGIKDSRQHIFIRNFFMSSIVGFILLFLTYLALRNLTRPLEKLSRLMEQGERGEYHENTSIRGTREIADMSNTFNNMVHAIREREQNLSLTLDSIIDAVIATDANGLITRMNPVAERLTGWTLKDAQGLSIKDIFPLINVTTREKINNPLAKVLTQGETVYLSNHTTLISKDSTEFQITSSASPIRNKNEETLGMVLVFNNVTEQYQLRQAAKKNKRDMQAVMDNSPAVIYVKDLSGRYTFVNRCFEDLFHLDRSAITGKTDHDIFPAHIADEFRQNDLAALTAGKTLESEELAPHDDGMHNYVSMKFPLFDDNGHAYAVCGISTDITEMRKQEEQLRQAQKMDALGKLTGGIAHDYNNMLGIVLGYAEILSEDLKELPELKKCAEYICHASKRSIKLTKKLLAFSRHKAADTDTIDLNFMLSSMQDMLNKTLTARIKLIYDLDDELWPIHLDINDLEDALINLCINAMQAIEDTGQLTIRTRKLQLNLEEAITLHISPGDYVLLSIIDNGCGMDETTRQKIFEPFYSTKGEEGTGLGLAQVYGFVERSKASIQVHSEKNKGSHFALYFPRHADIEYTITTGPPEHSTTNLDGTETILIVDDEPPLNELISGLLKSHGYTVFSAENGEQALRILEKEHIDLLLSDVIMPEMDGYQLASIVQEKYPEVKIQLASGFTDNRHSHMVSSELKNSLLDKPFEYYVLLQRLRTILEKKT</sequence>
<dbReference type="Gene3D" id="3.30.565.10">
    <property type="entry name" value="Histidine kinase-like ATPase, C-terminal domain"/>
    <property type="match status" value="1"/>
</dbReference>
<dbReference type="InterPro" id="IPR036890">
    <property type="entry name" value="HATPase_C_sf"/>
</dbReference>
<evidence type="ECO:0000256" key="7">
    <source>
        <dbReference type="ARBA" id="ARBA00022840"/>
    </source>
</evidence>
<evidence type="ECO:0000259" key="10">
    <source>
        <dbReference type="PROSITE" id="PS50109"/>
    </source>
</evidence>
<evidence type="ECO:0000256" key="5">
    <source>
        <dbReference type="ARBA" id="ARBA00022741"/>
    </source>
</evidence>
<feature type="domain" description="PAS" evidence="12">
    <location>
        <begin position="295"/>
        <end position="368"/>
    </location>
</feature>
<keyword evidence="9" id="KW-0472">Membrane</keyword>
<dbReference type="Pfam" id="PF00989">
    <property type="entry name" value="PAS"/>
    <property type="match status" value="1"/>
</dbReference>
<evidence type="ECO:0000256" key="9">
    <source>
        <dbReference type="SAM" id="Phobius"/>
    </source>
</evidence>
<protein>
    <recommendedName>
        <fullName evidence="2">histidine kinase</fullName>
        <ecNumber evidence="2">2.7.13.3</ecNumber>
    </recommendedName>
</protein>
<dbReference type="PROSITE" id="PS50109">
    <property type="entry name" value="HIS_KIN"/>
    <property type="match status" value="1"/>
</dbReference>
<dbReference type="InterPro" id="IPR011006">
    <property type="entry name" value="CheY-like_superfamily"/>
</dbReference>
<dbReference type="EMBL" id="UOFG01000031">
    <property type="protein sequence ID" value="VAW58250.1"/>
    <property type="molecule type" value="Genomic_DNA"/>
</dbReference>
<dbReference type="GO" id="GO:0016020">
    <property type="term" value="C:membrane"/>
    <property type="evidence" value="ECO:0007669"/>
    <property type="project" value="InterPro"/>
</dbReference>
<accession>A0A3B0X0M4</accession>
<dbReference type="Gene3D" id="1.10.287.130">
    <property type="match status" value="1"/>
</dbReference>
<dbReference type="InterPro" id="IPR001789">
    <property type="entry name" value="Sig_transdc_resp-reg_receiver"/>
</dbReference>
<dbReference type="Pfam" id="PF02518">
    <property type="entry name" value="HATPase_c"/>
    <property type="match status" value="1"/>
</dbReference>
<evidence type="ECO:0000259" key="14">
    <source>
        <dbReference type="PROSITE" id="PS50885"/>
    </source>
</evidence>
<feature type="domain" description="HAMP" evidence="14">
    <location>
        <begin position="245"/>
        <end position="297"/>
    </location>
</feature>
<feature type="transmembrane region" description="Helical" evidence="9">
    <location>
        <begin position="12"/>
        <end position="29"/>
    </location>
</feature>
<dbReference type="Pfam" id="PF00672">
    <property type="entry name" value="HAMP"/>
    <property type="match status" value="1"/>
</dbReference>
<dbReference type="PROSITE" id="PS50110">
    <property type="entry name" value="RESPONSE_REGULATORY"/>
    <property type="match status" value="1"/>
</dbReference>
<dbReference type="InterPro" id="IPR036097">
    <property type="entry name" value="HisK_dim/P_sf"/>
</dbReference>
<dbReference type="InterPro" id="IPR003661">
    <property type="entry name" value="HisK_dim/P_dom"/>
</dbReference>
<dbReference type="Pfam" id="PF08448">
    <property type="entry name" value="PAS_4"/>
    <property type="match status" value="1"/>
</dbReference>
<keyword evidence="7" id="KW-0067">ATP-binding</keyword>
<dbReference type="GO" id="GO:0000155">
    <property type="term" value="F:phosphorelay sensor kinase activity"/>
    <property type="evidence" value="ECO:0007669"/>
    <property type="project" value="InterPro"/>
</dbReference>
<dbReference type="PANTHER" id="PTHR43065:SF42">
    <property type="entry name" value="TWO-COMPONENT SENSOR PPRA"/>
    <property type="match status" value="1"/>
</dbReference>
<dbReference type="InterPro" id="IPR005467">
    <property type="entry name" value="His_kinase_dom"/>
</dbReference>
<dbReference type="CDD" id="cd00082">
    <property type="entry name" value="HisKA"/>
    <property type="match status" value="1"/>
</dbReference>
<feature type="transmembrane region" description="Helical" evidence="9">
    <location>
        <begin position="221"/>
        <end position="244"/>
    </location>
</feature>
<feature type="domain" description="PAS" evidence="12">
    <location>
        <begin position="426"/>
        <end position="472"/>
    </location>
</feature>
<dbReference type="InterPro" id="IPR035965">
    <property type="entry name" value="PAS-like_dom_sf"/>
</dbReference>
<evidence type="ECO:0000256" key="3">
    <source>
        <dbReference type="ARBA" id="ARBA00022553"/>
    </source>
</evidence>
<evidence type="ECO:0000256" key="6">
    <source>
        <dbReference type="ARBA" id="ARBA00022777"/>
    </source>
</evidence>
<dbReference type="SUPFAM" id="SSF47384">
    <property type="entry name" value="Homodimeric domain of signal transducing histidine kinase"/>
    <property type="match status" value="1"/>
</dbReference>
<dbReference type="EC" id="2.7.13.3" evidence="2"/>
<dbReference type="PROSITE" id="PS50113">
    <property type="entry name" value="PAC"/>
    <property type="match status" value="2"/>
</dbReference>
<evidence type="ECO:0000256" key="1">
    <source>
        <dbReference type="ARBA" id="ARBA00000085"/>
    </source>
</evidence>
<dbReference type="InterPro" id="IPR003660">
    <property type="entry name" value="HAMP_dom"/>
</dbReference>
<dbReference type="PROSITE" id="PS50885">
    <property type="entry name" value="HAMP"/>
    <property type="match status" value="1"/>
</dbReference>
<evidence type="ECO:0000256" key="2">
    <source>
        <dbReference type="ARBA" id="ARBA00012438"/>
    </source>
</evidence>
<evidence type="ECO:0000256" key="8">
    <source>
        <dbReference type="ARBA" id="ARBA00023012"/>
    </source>
</evidence>
<dbReference type="GO" id="GO:0006355">
    <property type="term" value="P:regulation of DNA-templated transcription"/>
    <property type="evidence" value="ECO:0007669"/>
    <property type="project" value="InterPro"/>
</dbReference>
<evidence type="ECO:0000259" key="12">
    <source>
        <dbReference type="PROSITE" id="PS50112"/>
    </source>
</evidence>
<keyword evidence="6" id="KW-0418">Kinase</keyword>
<dbReference type="Pfam" id="PF00512">
    <property type="entry name" value="HisKA"/>
    <property type="match status" value="1"/>
</dbReference>
<name>A0A3B0X0M4_9ZZZZ</name>
<dbReference type="SMART" id="SM00304">
    <property type="entry name" value="HAMP"/>
    <property type="match status" value="1"/>
</dbReference>
<keyword evidence="3" id="KW-0597">Phosphoprotein</keyword>
<dbReference type="SUPFAM" id="SSF55785">
    <property type="entry name" value="PYP-like sensor domain (PAS domain)"/>
    <property type="match status" value="2"/>
</dbReference>
<dbReference type="Gene3D" id="3.40.50.2300">
    <property type="match status" value="1"/>
</dbReference>
<feature type="transmembrane region" description="Helical" evidence="9">
    <location>
        <begin position="58"/>
        <end position="83"/>
    </location>
</feature>
<dbReference type="Gene3D" id="3.30.450.20">
    <property type="entry name" value="PAS domain"/>
    <property type="match status" value="2"/>
</dbReference>
<dbReference type="InterPro" id="IPR000014">
    <property type="entry name" value="PAS"/>
</dbReference>
<evidence type="ECO:0000259" key="13">
    <source>
        <dbReference type="PROSITE" id="PS50113"/>
    </source>
</evidence>
<dbReference type="SUPFAM" id="SSF158472">
    <property type="entry name" value="HAMP domain-like"/>
    <property type="match status" value="1"/>
</dbReference>
<dbReference type="SUPFAM" id="SSF52172">
    <property type="entry name" value="CheY-like"/>
    <property type="match status" value="1"/>
</dbReference>
<dbReference type="SMART" id="SM00387">
    <property type="entry name" value="HATPase_c"/>
    <property type="match status" value="1"/>
</dbReference>
<dbReference type="Pfam" id="PF00072">
    <property type="entry name" value="Response_reg"/>
    <property type="match status" value="1"/>
</dbReference>
<feature type="domain" description="Response regulatory" evidence="11">
    <location>
        <begin position="807"/>
        <end position="921"/>
    </location>
</feature>
<gene>
    <name evidence="15" type="ORF">MNBD_GAMMA11-2823</name>
</gene>
<keyword evidence="4" id="KW-0808">Transferase</keyword>
<proteinExistence type="predicted"/>
<dbReference type="InterPro" id="IPR013767">
    <property type="entry name" value="PAS_fold"/>
</dbReference>
<comment type="catalytic activity">
    <reaction evidence="1">
        <text>ATP + protein L-histidine = ADP + protein N-phospho-L-histidine.</text>
        <dbReference type="EC" id="2.7.13.3"/>
    </reaction>
</comment>
<organism evidence="15">
    <name type="scientific">hydrothermal vent metagenome</name>
    <dbReference type="NCBI Taxonomy" id="652676"/>
    <lineage>
        <taxon>unclassified sequences</taxon>
        <taxon>metagenomes</taxon>
        <taxon>ecological metagenomes</taxon>
    </lineage>
</organism>
<dbReference type="NCBIfam" id="TIGR00229">
    <property type="entry name" value="sensory_box"/>
    <property type="match status" value="2"/>
</dbReference>
<dbReference type="GO" id="GO:0005524">
    <property type="term" value="F:ATP binding"/>
    <property type="evidence" value="ECO:0007669"/>
    <property type="project" value="UniProtKB-KW"/>
</dbReference>
<dbReference type="SMART" id="SM00388">
    <property type="entry name" value="HisKA"/>
    <property type="match status" value="1"/>
</dbReference>
<dbReference type="PANTHER" id="PTHR43065">
    <property type="entry name" value="SENSOR HISTIDINE KINASE"/>
    <property type="match status" value="1"/>
</dbReference>
<dbReference type="SMART" id="SM00091">
    <property type="entry name" value="PAS"/>
    <property type="match status" value="2"/>
</dbReference>
<keyword evidence="8" id="KW-0902">Two-component regulatory system</keyword>
<evidence type="ECO:0000313" key="15">
    <source>
        <dbReference type="EMBL" id="VAW58250.1"/>
    </source>
</evidence>